<gene>
    <name evidence="4" type="ORF">NA56DRAFT_651860</name>
</gene>
<evidence type="ECO:0000313" key="5">
    <source>
        <dbReference type="Proteomes" id="UP000235672"/>
    </source>
</evidence>
<evidence type="ECO:0000256" key="2">
    <source>
        <dbReference type="SAM" id="SignalP"/>
    </source>
</evidence>
<organism evidence="4 5">
    <name type="scientific">Hyaloscypha hepaticicola</name>
    <dbReference type="NCBI Taxonomy" id="2082293"/>
    <lineage>
        <taxon>Eukaryota</taxon>
        <taxon>Fungi</taxon>
        <taxon>Dikarya</taxon>
        <taxon>Ascomycota</taxon>
        <taxon>Pezizomycotina</taxon>
        <taxon>Leotiomycetes</taxon>
        <taxon>Helotiales</taxon>
        <taxon>Hyaloscyphaceae</taxon>
        <taxon>Hyaloscypha</taxon>
    </lineage>
</organism>
<evidence type="ECO:0000313" key="4">
    <source>
        <dbReference type="EMBL" id="PMD13278.1"/>
    </source>
</evidence>
<feature type="non-terminal residue" evidence="4">
    <location>
        <position position="559"/>
    </location>
</feature>
<proteinExistence type="predicted"/>
<dbReference type="EMBL" id="KZ613533">
    <property type="protein sequence ID" value="PMD13278.1"/>
    <property type="molecule type" value="Genomic_DNA"/>
</dbReference>
<reference evidence="4 5" key="1">
    <citation type="submission" date="2016-05" db="EMBL/GenBank/DDBJ databases">
        <title>A degradative enzymes factory behind the ericoid mycorrhizal symbiosis.</title>
        <authorList>
            <consortium name="DOE Joint Genome Institute"/>
            <person name="Martino E."/>
            <person name="Morin E."/>
            <person name="Grelet G."/>
            <person name="Kuo A."/>
            <person name="Kohler A."/>
            <person name="Daghino S."/>
            <person name="Barry K."/>
            <person name="Choi C."/>
            <person name="Cichocki N."/>
            <person name="Clum A."/>
            <person name="Copeland A."/>
            <person name="Hainaut M."/>
            <person name="Haridas S."/>
            <person name="Labutti K."/>
            <person name="Lindquist E."/>
            <person name="Lipzen A."/>
            <person name="Khouja H.-R."/>
            <person name="Murat C."/>
            <person name="Ohm R."/>
            <person name="Olson A."/>
            <person name="Spatafora J."/>
            <person name="Veneault-Fourrey C."/>
            <person name="Henrissat B."/>
            <person name="Grigoriev I."/>
            <person name="Martin F."/>
            <person name="Perotto S."/>
        </authorList>
    </citation>
    <scope>NUCLEOTIDE SEQUENCE [LARGE SCALE GENOMIC DNA]</scope>
    <source>
        <strain evidence="4 5">UAMH 7357</strain>
    </source>
</reference>
<dbReference type="InterPro" id="IPR054464">
    <property type="entry name" value="ULD_fung"/>
</dbReference>
<dbReference type="Pfam" id="PF22893">
    <property type="entry name" value="ULD_2"/>
    <property type="match status" value="1"/>
</dbReference>
<keyword evidence="2" id="KW-0732">Signal</keyword>
<feature type="region of interest" description="Disordered" evidence="1">
    <location>
        <begin position="472"/>
        <end position="493"/>
    </location>
</feature>
<sequence length="559" mass="63144">MSFGWSAGDIAAAITLAYNLIQALDTCDGAAGDYREAVSFLQDLKRTLEPLQVFTASNVVPGYGSDIEEQVAHIKEPVEVFLAAVLKYEPSLGVAAKEGHHRHIFRKLQWYMFMSKKVLSLRRKIESHMHIIDTSMHRLTIDSIRAIQQQLPDVLRATLQQTLRPELIAILQENLPPLNASLLESYHELQTTSLDMSAAKWTEKYESLSIGIKDIKEDIKSSSMTQMRIESSLTGHIPRRLGPALPAPAPEQPGCKSEGHEGPMNQNLTLASPSVTHKMVHESLREVYYLVFLYLGHFLKNLFLVLSRLVQPTQALMPVLLAQYNISFLDAFGRPPRILPFEYFRSFKVLQAFIQHEFKDFPGSAMVDRGKYLILNLANSRILDESNWSGYVAPGSTIAMSMVVRKRLESAYSQVNRCPESSCPGSWRKPETQSWVTCPVCQKQILTFPATSLSDFKEIAVQRSFNYSFSSGFPDSQHSRTSRSIHPTRPEPKIKDIEPELEEDISFFKRIVQEITGLQRKRSIIVETTLQALRVANTADAVSQSRVRHLQAWSKGLLD</sequence>
<dbReference type="AlphaFoldDB" id="A0A2J6PGY1"/>
<feature type="domain" description="Ubiquitin-like" evidence="3">
    <location>
        <begin position="323"/>
        <end position="405"/>
    </location>
</feature>
<evidence type="ECO:0000259" key="3">
    <source>
        <dbReference type="Pfam" id="PF22893"/>
    </source>
</evidence>
<accession>A0A2J6PGY1</accession>
<name>A0A2J6PGY1_9HELO</name>
<dbReference type="Proteomes" id="UP000235672">
    <property type="component" value="Unassembled WGS sequence"/>
</dbReference>
<protein>
    <recommendedName>
        <fullName evidence="3">Ubiquitin-like domain-containing protein</fullName>
    </recommendedName>
</protein>
<feature type="signal peptide" evidence="2">
    <location>
        <begin position="1"/>
        <end position="23"/>
    </location>
</feature>
<dbReference type="OrthoDB" id="3045089at2759"/>
<feature type="chain" id="PRO_5014382720" description="Ubiquitin-like domain-containing protein" evidence="2">
    <location>
        <begin position="24"/>
        <end position="559"/>
    </location>
</feature>
<evidence type="ECO:0000256" key="1">
    <source>
        <dbReference type="SAM" id="MobiDB-lite"/>
    </source>
</evidence>
<keyword evidence="5" id="KW-1185">Reference proteome</keyword>
<dbReference type="PANTHER" id="PTHR38886:SF1">
    <property type="entry name" value="NACHT-NTPASE AND P-LOOP NTPASES N-TERMINAL DOMAIN-CONTAINING PROTEIN"/>
    <property type="match status" value="1"/>
</dbReference>
<dbReference type="PANTHER" id="PTHR38886">
    <property type="entry name" value="SESA DOMAIN-CONTAINING PROTEIN"/>
    <property type="match status" value="1"/>
</dbReference>